<keyword evidence="9 11" id="KW-0472">Membrane</keyword>
<gene>
    <name evidence="13" type="ORF">AWRI3579_g3957</name>
</gene>
<keyword evidence="7" id="KW-0560">Oxidoreductase</keyword>
<evidence type="ECO:0000256" key="5">
    <source>
        <dbReference type="ARBA" id="ARBA00022832"/>
    </source>
</evidence>
<keyword evidence="10" id="KW-0275">Fatty acid biosynthesis</keyword>
<evidence type="ECO:0000256" key="1">
    <source>
        <dbReference type="ARBA" id="ARBA00004141"/>
    </source>
</evidence>
<keyword evidence="6 11" id="KW-1133">Transmembrane helix</keyword>
<keyword evidence="5" id="KW-0276">Fatty acid metabolism</keyword>
<dbReference type="GO" id="GO:0005506">
    <property type="term" value="F:iron ion binding"/>
    <property type="evidence" value="ECO:0007669"/>
    <property type="project" value="TreeGrafter"/>
</dbReference>
<dbReference type="Gene3D" id="3.10.120.10">
    <property type="entry name" value="Cytochrome b5-like heme/steroid binding domain"/>
    <property type="match status" value="1"/>
</dbReference>
<evidence type="ECO:0000256" key="8">
    <source>
        <dbReference type="ARBA" id="ARBA00023098"/>
    </source>
</evidence>
<evidence type="ECO:0000256" key="11">
    <source>
        <dbReference type="SAM" id="Phobius"/>
    </source>
</evidence>
<name>A0A1E5R178_9ASCO</name>
<proteinExistence type="inferred from homology"/>
<dbReference type="InterPro" id="IPR001199">
    <property type="entry name" value="Cyt_B5-like_heme/steroid-bd"/>
</dbReference>
<dbReference type="PROSITE" id="PS50255">
    <property type="entry name" value="CYTOCHROME_B5_2"/>
    <property type="match status" value="1"/>
</dbReference>
<accession>A0A1E5R178</accession>
<feature type="transmembrane region" description="Helical" evidence="11">
    <location>
        <begin position="250"/>
        <end position="269"/>
    </location>
</feature>
<dbReference type="STRING" id="56408.A0A1E5R178"/>
<dbReference type="InterPro" id="IPR036400">
    <property type="entry name" value="Cyt_B5-like_heme/steroid_sf"/>
</dbReference>
<protein>
    <submittedName>
        <fullName evidence="13">Acyl-CoA desaturase</fullName>
    </submittedName>
</protein>
<keyword evidence="14" id="KW-1185">Reference proteome</keyword>
<dbReference type="InParanoid" id="A0A1E5R178"/>
<evidence type="ECO:0000259" key="12">
    <source>
        <dbReference type="PROSITE" id="PS50255"/>
    </source>
</evidence>
<evidence type="ECO:0000256" key="3">
    <source>
        <dbReference type="ARBA" id="ARBA00022516"/>
    </source>
</evidence>
<reference evidence="14" key="1">
    <citation type="journal article" date="2016" name="Genome Announc.">
        <title>Genome sequences of three species of Hanseniaspora isolated from spontaneous wine fermentations.</title>
        <authorList>
            <person name="Sternes P.R."/>
            <person name="Lee D."/>
            <person name="Kutyna D.R."/>
            <person name="Borneman A.R."/>
        </authorList>
    </citation>
    <scope>NUCLEOTIDE SEQUENCE [LARGE SCALE GENOMIC DNA]</scope>
    <source>
        <strain evidence="14">AWRI3579</strain>
    </source>
</reference>
<dbReference type="Proteomes" id="UP000095728">
    <property type="component" value="Unassembled WGS sequence"/>
</dbReference>
<dbReference type="EMBL" id="LPNM01000011">
    <property type="protein sequence ID" value="OEJ80651.1"/>
    <property type="molecule type" value="Genomic_DNA"/>
</dbReference>
<dbReference type="GO" id="GO:0006636">
    <property type="term" value="P:unsaturated fatty acid biosynthetic process"/>
    <property type="evidence" value="ECO:0007669"/>
    <property type="project" value="TreeGrafter"/>
</dbReference>
<evidence type="ECO:0000313" key="13">
    <source>
        <dbReference type="EMBL" id="OEJ80651.1"/>
    </source>
</evidence>
<organism evidence="13 14">
    <name type="scientific">Hanseniaspora osmophila</name>
    <dbReference type="NCBI Taxonomy" id="56408"/>
    <lineage>
        <taxon>Eukaryota</taxon>
        <taxon>Fungi</taxon>
        <taxon>Dikarya</taxon>
        <taxon>Ascomycota</taxon>
        <taxon>Saccharomycotina</taxon>
        <taxon>Saccharomycetes</taxon>
        <taxon>Saccharomycodales</taxon>
        <taxon>Saccharomycodaceae</taxon>
        <taxon>Hanseniaspora</taxon>
    </lineage>
</organism>
<feature type="transmembrane region" description="Helical" evidence="11">
    <location>
        <begin position="114"/>
        <end position="137"/>
    </location>
</feature>
<feature type="transmembrane region" description="Helical" evidence="11">
    <location>
        <begin position="65"/>
        <end position="82"/>
    </location>
</feature>
<keyword evidence="3" id="KW-0444">Lipid biosynthesis</keyword>
<evidence type="ECO:0000256" key="6">
    <source>
        <dbReference type="ARBA" id="ARBA00022989"/>
    </source>
</evidence>
<dbReference type="SUPFAM" id="SSF55856">
    <property type="entry name" value="Cytochrome b5-like heme/steroid binding domain"/>
    <property type="match status" value="1"/>
</dbReference>
<dbReference type="AlphaFoldDB" id="A0A1E5R178"/>
<sequence length="530" mass="61888">MDSERNDIETLREAPAIPSFDYTGFLDDPEIKKFLDPAHVNKLKNSAKHDPYFIHLFKKINPSKAILNIVIPLYCLFILIFNKPPISTASNTDQIQPAKPLTANFYLQYTKSDIFLGVIVINYLLTLFAFFVGYHKYFTHHTFQTDSKALQLIFAIFGASVGVGSIWEFSSQHLLHHFHTDNEKDPFNAKHGWLFHMWGHNLFYGNKKAENAYFQMMKSSNDKRNLVFLHKKRKDQGNFNEFMIWQHRNYSYIVLLMIFVLPMIVSRLLHVNMWSCIFYLGLCKMSIIQQQWFLGETLGHHWKVNSCQSYDDSNSSMNCGFQWFWAFFTFGETQHNFHHEFPGDYRNSNKWYVLDFQKWIIYVLYQIGLVTRLHTTNSKQIRQAEIQQEQRNLDKLRKTLMWGVPIEKLPIITAQQFSAMAEQEYKVRKRALVCVEGIVHDVTPWVKDHPGGPSLIEMAIGKDASDAFNGGVYLHSKAARNLMANMRIAVVVSNKDGVWGKSSQDDNDQYRLRLERNRRRNKTYYAAGAA</sequence>
<evidence type="ECO:0000256" key="2">
    <source>
        <dbReference type="ARBA" id="ARBA00009295"/>
    </source>
</evidence>
<dbReference type="PANTHER" id="PTHR11351">
    <property type="entry name" value="ACYL-COA DESATURASE"/>
    <property type="match status" value="1"/>
</dbReference>
<dbReference type="InterPro" id="IPR015876">
    <property type="entry name" value="Acyl-CoA_DS"/>
</dbReference>
<evidence type="ECO:0000256" key="4">
    <source>
        <dbReference type="ARBA" id="ARBA00022692"/>
    </source>
</evidence>
<dbReference type="SMART" id="SM01117">
    <property type="entry name" value="Cyt-b5"/>
    <property type="match status" value="1"/>
</dbReference>
<dbReference type="Pfam" id="PF00173">
    <property type="entry name" value="Cyt-b5"/>
    <property type="match status" value="1"/>
</dbReference>
<feature type="domain" description="Cytochrome b5 heme-binding" evidence="12">
    <location>
        <begin position="409"/>
        <end position="492"/>
    </location>
</feature>
<evidence type="ECO:0000256" key="7">
    <source>
        <dbReference type="ARBA" id="ARBA00023002"/>
    </source>
</evidence>
<dbReference type="PANTHER" id="PTHR11351:SF31">
    <property type="entry name" value="DESATURASE 1, ISOFORM A-RELATED"/>
    <property type="match status" value="1"/>
</dbReference>
<evidence type="ECO:0000256" key="9">
    <source>
        <dbReference type="ARBA" id="ARBA00023136"/>
    </source>
</evidence>
<evidence type="ECO:0000313" key="14">
    <source>
        <dbReference type="Proteomes" id="UP000095728"/>
    </source>
</evidence>
<comment type="subcellular location">
    <subcellularLocation>
        <location evidence="1">Membrane</location>
        <topology evidence="1">Multi-pass membrane protein</topology>
    </subcellularLocation>
</comment>
<evidence type="ECO:0000256" key="10">
    <source>
        <dbReference type="ARBA" id="ARBA00023160"/>
    </source>
</evidence>
<feature type="transmembrane region" description="Helical" evidence="11">
    <location>
        <begin position="149"/>
        <end position="167"/>
    </location>
</feature>
<comment type="caution">
    <text evidence="13">The sequence shown here is derived from an EMBL/GenBank/DDBJ whole genome shotgun (WGS) entry which is preliminary data.</text>
</comment>
<keyword evidence="8" id="KW-0443">Lipid metabolism</keyword>
<comment type="similarity">
    <text evidence="2">Belongs to the fatty acid desaturase type 1 family.</text>
</comment>
<dbReference type="CDD" id="cd03505">
    <property type="entry name" value="Delta9-FADS-like"/>
    <property type="match status" value="1"/>
</dbReference>
<dbReference type="OrthoDB" id="10260134at2759"/>
<dbReference type="GO" id="GO:0004768">
    <property type="term" value="F:stearoyl-CoA 9-desaturase activity"/>
    <property type="evidence" value="ECO:0007669"/>
    <property type="project" value="TreeGrafter"/>
</dbReference>
<dbReference type="GO" id="GO:0005789">
    <property type="term" value="C:endoplasmic reticulum membrane"/>
    <property type="evidence" value="ECO:0007669"/>
    <property type="project" value="TreeGrafter"/>
</dbReference>
<keyword evidence="4 11" id="KW-0812">Transmembrane</keyword>